<dbReference type="RefSeq" id="WP_301167663.1">
    <property type="nucleotide sequence ID" value="NZ_JAUHTR010000013.1"/>
</dbReference>
<dbReference type="EMBL" id="JAUHTR010000013">
    <property type="protein sequence ID" value="MDN4526642.1"/>
    <property type="molecule type" value="Genomic_DNA"/>
</dbReference>
<proteinExistence type="predicted"/>
<keyword evidence="1" id="KW-1133">Transmembrane helix</keyword>
<sequence>MKRFLIFIGLFLTGYIILQLVSGLFLTAGYSPDMMDQGKTVGYQVFGRISFVIGTLLIATLAFFLSEKLIGTNK</sequence>
<protein>
    <submittedName>
        <fullName evidence="2">Uncharacterized protein</fullName>
    </submittedName>
</protein>
<organism evidence="2 3">
    <name type="scientific">Fictibacillus fluitans</name>
    <dbReference type="NCBI Taxonomy" id="3058422"/>
    <lineage>
        <taxon>Bacteria</taxon>
        <taxon>Bacillati</taxon>
        <taxon>Bacillota</taxon>
        <taxon>Bacilli</taxon>
        <taxon>Bacillales</taxon>
        <taxon>Fictibacillaceae</taxon>
        <taxon>Fictibacillus</taxon>
    </lineage>
</organism>
<accession>A0ABT8I0S7</accession>
<reference evidence="2" key="1">
    <citation type="submission" date="2023-07" db="EMBL/GenBank/DDBJ databases">
        <title>Fictibacillus sp. isolated from freshwater pond.</title>
        <authorList>
            <person name="Kirdat K."/>
            <person name="Bhat A."/>
            <person name="Mourya A."/>
            <person name="Yadav A."/>
        </authorList>
    </citation>
    <scope>NUCLEOTIDE SEQUENCE</scope>
    <source>
        <strain evidence="2">NE201</strain>
    </source>
</reference>
<evidence type="ECO:0000313" key="2">
    <source>
        <dbReference type="EMBL" id="MDN4526642.1"/>
    </source>
</evidence>
<comment type="caution">
    <text evidence="2">The sequence shown here is derived from an EMBL/GenBank/DDBJ whole genome shotgun (WGS) entry which is preliminary data.</text>
</comment>
<name>A0ABT8I0S7_9BACL</name>
<evidence type="ECO:0000256" key="1">
    <source>
        <dbReference type="SAM" id="Phobius"/>
    </source>
</evidence>
<dbReference type="Proteomes" id="UP001172721">
    <property type="component" value="Unassembled WGS sequence"/>
</dbReference>
<keyword evidence="1" id="KW-0812">Transmembrane</keyword>
<keyword evidence="3" id="KW-1185">Reference proteome</keyword>
<feature type="transmembrane region" description="Helical" evidence="1">
    <location>
        <begin position="45"/>
        <end position="65"/>
    </location>
</feature>
<keyword evidence="1" id="KW-0472">Membrane</keyword>
<feature type="transmembrane region" description="Helical" evidence="1">
    <location>
        <begin position="5"/>
        <end position="25"/>
    </location>
</feature>
<gene>
    <name evidence="2" type="ORF">QYB97_19330</name>
</gene>
<evidence type="ECO:0000313" key="3">
    <source>
        <dbReference type="Proteomes" id="UP001172721"/>
    </source>
</evidence>